<dbReference type="Pfam" id="PF09397">
    <property type="entry name" value="FtsK_gamma"/>
    <property type="match status" value="1"/>
</dbReference>
<reference evidence="2 3" key="1">
    <citation type="submission" date="2019-11" db="EMBL/GenBank/DDBJ databases">
        <title>Isolation and Application of One Kind of P-Hydroxybenzoic Acid Degrading Bacterium in Mitigating Cropping Obstacle of Cucumber.</title>
        <authorList>
            <person name="Wu F."/>
            <person name="An Y."/>
        </authorList>
    </citation>
    <scope>NUCLEOTIDE SEQUENCE [LARGE SCALE GENOMIC DNA]</scope>
    <source>
        <strain evidence="2 3">P620</strain>
    </source>
</reference>
<protein>
    <recommendedName>
        <fullName evidence="1">FtsK gamma domain-containing protein</fullName>
    </recommendedName>
</protein>
<dbReference type="RefSeq" id="WP_154680957.1">
    <property type="nucleotide sequence ID" value="NZ_CP046115.1"/>
</dbReference>
<dbReference type="InterPro" id="IPR036388">
    <property type="entry name" value="WH-like_DNA-bd_sf"/>
</dbReference>
<organism evidence="2 3">
    <name type="scientific">Klebsiella oxytoca</name>
    <dbReference type="NCBI Taxonomy" id="571"/>
    <lineage>
        <taxon>Bacteria</taxon>
        <taxon>Pseudomonadati</taxon>
        <taxon>Pseudomonadota</taxon>
        <taxon>Gammaproteobacteria</taxon>
        <taxon>Enterobacterales</taxon>
        <taxon>Enterobacteriaceae</taxon>
        <taxon>Klebsiella/Raoultella group</taxon>
        <taxon>Klebsiella</taxon>
    </lineage>
</organism>
<gene>
    <name evidence="2" type="ORF">GJ746_15275</name>
</gene>
<feature type="domain" description="FtsK gamma" evidence="1">
    <location>
        <begin position="21"/>
        <end position="76"/>
    </location>
</feature>
<dbReference type="AlphaFoldDB" id="A0A6B8MZE1"/>
<dbReference type="EMBL" id="CP046115">
    <property type="protein sequence ID" value="QGN38578.1"/>
    <property type="molecule type" value="Genomic_DNA"/>
</dbReference>
<name>A0A6B8MZE1_KLEOX</name>
<dbReference type="SUPFAM" id="SSF46785">
    <property type="entry name" value="Winged helix' DNA-binding domain"/>
    <property type="match status" value="1"/>
</dbReference>
<dbReference type="InterPro" id="IPR036390">
    <property type="entry name" value="WH_DNA-bd_sf"/>
</dbReference>
<dbReference type="Gene3D" id="1.10.10.10">
    <property type="entry name" value="Winged helix-like DNA-binding domain superfamily/Winged helix DNA-binding domain"/>
    <property type="match status" value="1"/>
</dbReference>
<evidence type="ECO:0000313" key="2">
    <source>
        <dbReference type="EMBL" id="QGN38578.1"/>
    </source>
</evidence>
<proteinExistence type="predicted"/>
<dbReference type="Proteomes" id="UP000427108">
    <property type="component" value="Chromosome"/>
</dbReference>
<dbReference type="SMART" id="SM00843">
    <property type="entry name" value="Ftsk_gamma"/>
    <property type="match status" value="1"/>
</dbReference>
<evidence type="ECO:0000259" key="1">
    <source>
        <dbReference type="SMART" id="SM00843"/>
    </source>
</evidence>
<dbReference type="InterPro" id="IPR018541">
    <property type="entry name" value="Ftsk_gamma"/>
</dbReference>
<sequence length="105" mass="12160">MEPINSENFIEKLFISFGNEDEDFDPLISTALQFILTKGIHDTIVSISQIQRHFRIGFNRANTIHNEITTFLTSLYPQYSRKLILVNINKGYSKMRTLLCSTQMS</sequence>
<evidence type="ECO:0000313" key="3">
    <source>
        <dbReference type="Proteomes" id="UP000427108"/>
    </source>
</evidence>
<accession>A0A6B8MZE1</accession>